<dbReference type="AlphaFoldDB" id="A0A239E999"/>
<feature type="signal peptide" evidence="1">
    <location>
        <begin position="1"/>
        <end position="24"/>
    </location>
</feature>
<name>A0A239E999_9SPHN</name>
<dbReference type="Proteomes" id="UP000198281">
    <property type="component" value="Unassembled WGS sequence"/>
</dbReference>
<keyword evidence="1" id="KW-0732">Signal</keyword>
<dbReference type="EMBL" id="FZOS01000006">
    <property type="protein sequence ID" value="SNS41041.1"/>
    <property type="molecule type" value="Genomic_DNA"/>
</dbReference>
<reference evidence="3" key="1">
    <citation type="submission" date="2017-06" db="EMBL/GenBank/DDBJ databases">
        <authorList>
            <person name="Varghese N."/>
            <person name="Submissions S."/>
        </authorList>
    </citation>
    <scope>NUCLEOTIDE SEQUENCE [LARGE SCALE GENOMIC DNA]</scope>
    <source>
        <strain evidence="3">LNB2</strain>
    </source>
</reference>
<protein>
    <submittedName>
        <fullName evidence="2">Uncharacterized protein</fullName>
    </submittedName>
</protein>
<evidence type="ECO:0000256" key="1">
    <source>
        <dbReference type="SAM" id="SignalP"/>
    </source>
</evidence>
<proteinExistence type="predicted"/>
<keyword evidence="3" id="KW-1185">Reference proteome</keyword>
<organism evidence="2 3">
    <name type="scientific">Edaphosphingomonas laterariae</name>
    <dbReference type="NCBI Taxonomy" id="861865"/>
    <lineage>
        <taxon>Bacteria</taxon>
        <taxon>Pseudomonadati</taxon>
        <taxon>Pseudomonadota</taxon>
        <taxon>Alphaproteobacteria</taxon>
        <taxon>Sphingomonadales</taxon>
        <taxon>Rhizorhabdaceae</taxon>
        <taxon>Edaphosphingomonas</taxon>
    </lineage>
</organism>
<sequence>MARLPYRMAAIALIGLTPLTPAAASDVDEPIAIGAIALAPPSAAPPPVVEPVSPFAGASVIADDGLATITGMADVETLQQIINARNVGTVTGNTINGNSATGNISIGGSSFDNFNGLALLNANSGNNVSINASMNVNVAVQ</sequence>
<gene>
    <name evidence="2" type="ORF">SAMN06295912_10619</name>
</gene>
<accession>A0A239E999</accession>
<feature type="chain" id="PRO_5013145032" evidence="1">
    <location>
        <begin position="25"/>
        <end position="141"/>
    </location>
</feature>
<evidence type="ECO:0000313" key="3">
    <source>
        <dbReference type="Proteomes" id="UP000198281"/>
    </source>
</evidence>
<dbReference type="RefSeq" id="WP_144033742.1">
    <property type="nucleotide sequence ID" value="NZ_FZOS01000006.1"/>
</dbReference>
<evidence type="ECO:0000313" key="2">
    <source>
        <dbReference type="EMBL" id="SNS41041.1"/>
    </source>
</evidence>